<dbReference type="AlphaFoldDB" id="A0A6J5EMA9"/>
<dbReference type="PANTHER" id="PTHR43767:SF1">
    <property type="entry name" value="NONRIBOSOMAL PEPTIDE SYNTHASE PES1 (EUROFUNG)-RELATED"/>
    <property type="match status" value="1"/>
</dbReference>
<organism evidence="3 4">
    <name type="scientific">Paraburkholderia solisilvae</name>
    <dbReference type="NCBI Taxonomy" id="624376"/>
    <lineage>
        <taxon>Bacteria</taxon>
        <taxon>Pseudomonadati</taxon>
        <taxon>Pseudomonadota</taxon>
        <taxon>Betaproteobacteria</taxon>
        <taxon>Burkholderiales</taxon>
        <taxon>Burkholderiaceae</taxon>
        <taxon>Paraburkholderia</taxon>
    </lineage>
</organism>
<dbReference type="Gene3D" id="3.40.50.12780">
    <property type="entry name" value="N-terminal domain of ligase-like"/>
    <property type="match status" value="1"/>
</dbReference>
<evidence type="ECO:0000259" key="1">
    <source>
        <dbReference type="Pfam" id="PF00501"/>
    </source>
</evidence>
<evidence type="ECO:0000313" key="3">
    <source>
        <dbReference type="EMBL" id="CAB3766631.1"/>
    </source>
</evidence>
<dbReference type="InterPro" id="IPR020845">
    <property type="entry name" value="AMP-binding_CS"/>
</dbReference>
<dbReference type="InterPro" id="IPR050237">
    <property type="entry name" value="ATP-dep_AMP-bd_enzyme"/>
</dbReference>
<evidence type="ECO:0000313" key="4">
    <source>
        <dbReference type="Proteomes" id="UP000494329"/>
    </source>
</evidence>
<dbReference type="InterPro" id="IPR025110">
    <property type="entry name" value="AMP-bd_C"/>
</dbReference>
<feature type="domain" description="AMP-dependent synthetase/ligase" evidence="1">
    <location>
        <begin position="26"/>
        <end position="385"/>
    </location>
</feature>
<dbReference type="InterPro" id="IPR045851">
    <property type="entry name" value="AMP-bd_C_sf"/>
</dbReference>
<dbReference type="Pfam" id="PF13193">
    <property type="entry name" value="AMP-binding_C"/>
    <property type="match status" value="1"/>
</dbReference>
<gene>
    <name evidence="3" type="primary">lcfB_9</name>
    <name evidence="3" type="ORF">LMG29739_04877</name>
</gene>
<dbReference type="PANTHER" id="PTHR43767">
    <property type="entry name" value="LONG-CHAIN-FATTY-ACID--COA LIGASE"/>
    <property type="match status" value="1"/>
</dbReference>
<reference evidence="3 4" key="1">
    <citation type="submission" date="2020-04" db="EMBL/GenBank/DDBJ databases">
        <authorList>
            <person name="De Canck E."/>
        </authorList>
    </citation>
    <scope>NUCLEOTIDE SEQUENCE [LARGE SCALE GENOMIC DNA]</scope>
    <source>
        <strain evidence="3 4">LMG 29739</strain>
    </source>
</reference>
<dbReference type="RefSeq" id="WP_175114016.1">
    <property type="nucleotide sequence ID" value="NZ_CADIKF010000047.1"/>
</dbReference>
<keyword evidence="3" id="KW-0436">Ligase</keyword>
<dbReference type="GO" id="GO:0004467">
    <property type="term" value="F:long-chain fatty acid-CoA ligase activity"/>
    <property type="evidence" value="ECO:0007669"/>
    <property type="project" value="UniProtKB-EC"/>
</dbReference>
<dbReference type="InterPro" id="IPR042099">
    <property type="entry name" value="ANL_N_sf"/>
</dbReference>
<dbReference type="SUPFAM" id="SSF56801">
    <property type="entry name" value="Acetyl-CoA synthetase-like"/>
    <property type="match status" value="1"/>
</dbReference>
<dbReference type="PROSITE" id="PS00455">
    <property type="entry name" value="AMP_BINDING"/>
    <property type="match status" value="1"/>
</dbReference>
<dbReference type="Proteomes" id="UP000494329">
    <property type="component" value="Unassembled WGS sequence"/>
</dbReference>
<dbReference type="EC" id="6.2.1.3" evidence="3"/>
<protein>
    <submittedName>
        <fullName evidence="3">Long-chain-fatty-acid--CoA ligase</fullName>
        <ecNumber evidence="3">6.2.1.3</ecNumber>
    </submittedName>
</protein>
<keyword evidence="4" id="KW-1185">Reference proteome</keyword>
<name>A0A6J5EMA9_9BURK</name>
<dbReference type="Gene3D" id="3.30.300.30">
    <property type="match status" value="1"/>
</dbReference>
<sequence>MNALTSTAEPTATVAWPDLVAALLMHATDNPEAPAVVHGSSTTTYEKFAGDAQRLAASLSDLGVTAGDRIVLHLGNCVEAAIGCYAAMMLGAIAVPMNVHLKPHEVGRLMQRLQPAAYFGHPAQRGVMDEIATNLLPVTRRFYVDDRPAAQFAKRDDGHAGNTWHALVANAREGRSFPAGDPDAVAVLLCTSGSTGEPKLVAHTRRALGHMVHYMHESGFGRNTKPLVPTPLFHLPGYAVLCAVISTGACVALPLCVDFDGDAFLDAIEQHRCTNTAVTPYGAAEMIRAQQARRRVTDSLHLCVVAGDACSIDLQQRFEQTFGVELVCRYGMTEAPLGVLSGRTSRTMRARAGMARVIDRDGNDVSAGTPGELCLNVPTLLKGYWIAPDKFDSARDADGWYHTGDLVREDEDGDLHYLARIKEIIVRDGENIAPAEIEQTLLSHPAAADAAIVGVPDEVLGERIVGFVKLADHARGMREQAIIAWLAARLADHKLPETIFLVDSIPRTPFGKADRRALRALASTEFARQRGMLADTPAAPSRT</sequence>
<dbReference type="InterPro" id="IPR000873">
    <property type="entry name" value="AMP-dep_synth/lig_dom"/>
</dbReference>
<dbReference type="Pfam" id="PF00501">
    <property type="entry name" value="AMP-binding"/>
    <property type="match status" value="1"/>
</dbReference>
<evidence type="ECO:0000259" key="2">
    <source>
        <dbReference type="Pfam" id="PF13193"/>
    </source>
</evidence>
<feature type="domain" description="AMP-binding enzyme C-terminal" evidence="2">
    <location>
        <begin position="436"/>
        <end position="512"/>
    </location>
</feature>
<accession>A0A6J5EMA9</accession>
<dbReference type="EMBL" id="CADIKF010000047">
    <property type="protein sequence ID" value="CAB3766631.1"/>
    <property type="molecule type" value="Genomic_DNA"/>
</dbReference>
<proteinExistence type="predicted"/>